<organism evidence="4 5">
    <name type="scientific">Paenibacillus residui</name>
    <dbReference type="NCBI Taxonomy" id="629724"/>
    <lineage>
        <taxon>Bacteria</taxon>
        <taxon>Bacillati</taxon>
        <taxon>Bacillota</taxon>
        <taxon>Bacilli</taxon>
        <taxon>Bacillales</taxon>
        <taxon>Paenibacillaceae</taxon>
        <taxon>Paenibacillus</taxon>
    </lineage>
</organism>
<dbReference type="EMBL" id="JBHTIU010000085">
    <property type="protein sequence ID" value="MFD0871620.1"/>
    <property type="molecule type" value="Genomic_DNA"/>
</dbReference>
<accession>A0ABW3DDS4</accession>
<dbReference type="RefSeq" id="WP_379290773.1">
    <property type="nucleotide sequence ID" value="NZ_JBHTIU010000085.1"/>
</dbReference>
<name>A0ABW3DDS4_9BACL</name>
<gene>
    <name evidence="4" type="ORF">ACFQ03_20990</name>
</gene>
<keyword evidence="2 4" id="KW-0012">Acyltransferase</keyword>
<dbReference type="GO" id="GO:0016746">
    <property type="term" value="F:acyltransferase activity"/>
    <property type="evidence" value="ECO:0007669"/>
    <property type="project" value="UniProtKB-KW"/>
</dbReference>
<proteinExistence type="predicted"/>
<dbReference type="Pfam" id="PF00583">
    <property type="entry name" value="Acetyltransf_1"/>
    <property type="match status" value="1"/>
</dbReference>
<keyword evidence="1 4" id="KW-0808">Transferase</keyword>
<protein>
    <submittedName>
        <fullName evidence="4">GNAT family N-acetyltransferase</fullName>
        <ecNumber evidence="4">2.3.-.-</ecNumber>
    </submittedName>
</protein>
<dbReference type="CDD" id="cd04301">
    <property type="entry name" value="NAT_SF"/>
    <property type="match status" value="1"/>
</dbReference>
<evidence type="ECO:0000313" key="4">
    <source>
        <dbReference type="EMBL" id="MFD0871620.1"/>
    </source>
</evidence>
<dbReference type="InterPro" id="IPR050680">
    <property type="entry name" value="YpeA/RimI_acetyltransf"/>
</dbReference>
<dbReference type="SUPFAM" id="SSF55729">
    <property type="entry name" value="Acyl-CoA N-acyltransferases (Nat)"/>
    <property type="match status" value="1"/>
</dbReference>
<dbReference type="PANTHER" id="PTHR43420">
    <property type="entry name" value="ACETYLTRANSFERASE"/>
    <property type="match status" value="1"/>
</dbReference>
<feature type="domain" description="N-acetyltransferase" evidence="3">
    <location>
        <begin position="2"/>
        <end position="166"/>
    </location>
</feature>
<evidence type="ECO:0000256" key="2">
    <source>
        <dbReference type="ARBA" id="ARBA00023315"/>
    </source>
</evidence>
<evidence type="ECO:0000259" key="3">
    <source>
        <dbReference type="PROSITE" id="PS51186"/>
    </source>
</evidence>
<comment type="caution">
    <text evidence="4">The sequence shown here is derived from an EMBL/GenBank/DDBJ whole genome shotgun (WGS) entry which is preliminary data.</text>
</comment>
<reference evidence="5" key="1">
    <citation type="journal article" date="2019" name="Int. J. Syst. Evol. Microbiol.">
        <title>The Global Catalogue of Microorganisms (GCM) 10K type strain sequencing project: providing services to taxonomists for standard genome sequencing and annotation.</title>
        <authorList>
            <consortium name="The Broad Institute Genomics Platform"/>
            <consortium name="The Broad Institute Genome Sequencing Center for Infectious Disease"/>
            <person name="Wu L."/>
            <person name="Ma J."/>
        </authorList>
    </citation>
    <scope>NUCLEOTIDE SEQUENCE [LARGE SCALE GENOMIC DNA]</scope>
    <source>
        <strain evidence="5">CCUG 57263</strain>
    </source>
</reference>
<evidence type="ECO:0000313" key="5">
    <source>
        <dbReference type="Proteomes" id="UP001597120"/>
    </source>
</evidence>
<dbReference type="Gene3D" id="3.40.630.30">
    <property type="match status" value="1"/>
</dbReference>
<evidence type="ECO:0000256" key="1">
    <source>
        <dbReference type="ARBA" id="ARBA00022679"/>
    </source>
</evidence>
<keyword evidence="5" id="KW-1185">Reference proteome</keyword>
<dbReference type="PROSITE" id="PS51186">
    <property type="entry name" value="GNAT"/>
    <property type="match status" value="1"/>
</dbReference>
<dbReference type="EC" id="2.3.-.-" evidence="4"/>
<sequence>MIAFKNIEQVHTEAFWKIRLEALKMHPEAFGSSYEDSVHTPLAEVKKRINNDKDNYILGAFTEDEQLAGMAGFRREQGIKLNHKGMIWGVYVSPEYRGQGVAKALIREILDRGREIEGLQQINLSVVTANRPAAELYKKVGFVTYGVEKNALIYNHQGYDEELMTYFFKR</sequence>
<dbReference type="InterPro" id="IPR000182">
    <property type="entry name" value="GNAT_dom"/>
</dbReference>
<dbReference type="Proteomes" id="UP001597120">
    <property type="component" value="Unassembled WGS sequence"/>
</dbReference>
<dbReference type="InterPro" id="IPR016181">
    <property type="entry name" value="Acyl_CoA_acyltransferase"/>
</dbReference>